<dbReference type="CDD" id="cd07033">
    <property type="entry name" value="TPP_PYR_DXS_TK_like"/>
    <property type="match status" value="1"/>
</dbReference>
<dbReference type="InterPro" id="IPR029061">
    <property type="entry name" value="THDP-binding"/>
</dbReference>
<dbReference type="InterPro" id="IPR005474">
    <property type="entry name" value="Transketolase_N"/>
</dbReference>
<dbReference type="Pfam" id="PF00456">
    <property type="entry name" value="Transketolase_N"/>
    <property type="match status" value="1"/>
</dbReference>
<dbReference type="Gene3D" id="3.40.50.920">
    <property type="match status" value="1"/>
</dbReference>
<proteinExistence type="inferred from homology"/>
<keyword evidence="5" id="KW-0786">Thiamine pyrophosphate</keyword>
<dbReference type="PANTHER" id="PTHR43825">
    <property type="entry name" value="PYRUVATE DEHYDROGENASE E1 COMPONENT"/>
    <property type="match status" value="1"/>
</dbReference>
<dbReference type="AlphaFoldDB" id="A0A2H0TQ88"/>
<gene>
    <name evidence="7" type="ORF">COU35_03490</name>
</gene>
<dbReference type="InterPro" id="IPR051157">
    <property type="entry name" value="PDH/Transketolase"/>
</dbReference>
<organism evidence="7 8">
    <name type="scientific">Candidatus Magasanikbacteria bacterium CG10_big_fil_rev_8_21_14_0_10_47_10</name>
    <dbReference type="NCBI Taxonomy" id="1974652"/>
    <lineage>
        <taxon>Bacteria</taxon>
        <taxon>Candidatus Magasanikiibacteriota</taxon>
    </lineage>
</organism>
<evidence type="ECO:0000313" key="8">
    <source>
        <dbReference type="Proteomes" id="UP000230154"/>
    </source>
</evidence>
<reference evidence="8" key="1">
    <citation type="submission" date="2017-09" db="EMBL/GenBank/DDBJ databases">
        <title>Depth-based differentiation of microbial function through sediment-hosted aquifers and enrichment of novel symbionts in the deep terrestrial subsurface.</title>
        <authorList>
            <person name="Probst A.J."/>
            <person name="Ladd B."/>
            <person name="Jarett J.K."/>
            <person name="Geller-Mcgrath D.E."/>
            <person name="Sieber C.M.K."/>
            <person name="Emerson J.B."/>
            <person name="Anantharaman K."/>
            <person name="Thomas B.C."/>
            <person name="Malmstrom R."/>
            <person name="Stieglmeier M."/>
            <person name="Klingl A."/>
            <person name="Woyke T."/>
            <person name="Ryan C.M."/>
            <person name="Banfield J.F."/>
        </authorList>
    </citation>
    <scope>NUCLEOTIDE SEQUENCE [LARGE SCALE GENOMIC DNA]</scope>
</reference>
<feature type="domain" description="Transketolase-like pyrimidine-binding" evidence="6">
    <location>
        <begin position="326"/>
        <end position="490"/>
    </location>
</feature>
<dbReference type="EMBL" id="PFCB01000023">
    <property type="protein sequence ID" value="PIR74330.1"/>
    <property type="molecule type" value="Genomic_DNA"/>
</dbReference>
<comment type="cofactor">
    <cofactor evidence="1">
        <name>Mn(2+)</name>
        <dbReference type="ChEBI" id="CHEBI:29035"/>
    </cofactor>
</comment>
<evidence type="ECO:0000256" key="4">
    <source>
        <dbReference type="ARBA" id="ARBA00007131"/>
    </source>
</evidence>
<dbReference type="GO" id="GO:0005737">
    <property type="term" value="C:cytoplasm"/>
    <property type="evidence" value="ECO:0007669"/>
    <property type="project" value="UniProtKB-ARBA"/>
</dbReference>
<sequence length="638" mass="69636">MRIPKLSDNLTKADIAFLETFSKSCRHSILAMVTNAQSGHPGGSLGCIDYLSLLYTYIIGKTGDPVIVSNGHISPAVYAVLAEMGYIPKHEVIKGFRKIGFPYEGHVARHVPGVWYGTGPLGAGVGAASGFALAEKLLPGKTKNVYALIGDGESQEGQVYEMMNFAAKYTLNNFIVFMDYNLVQLSDGVNEIMPVHYKAHFQAAGWEVIDVAGHDYQDMWRGLRHAQKSKTKPVLLLGHTIMGKGVDFMEKTGKAHQADWHGKAPKADQAKAMLETLNPTAEEKKLITQYRKKITWQPKKPSFPKLGSKMSVKTGIPRLYEADQLTDCRSAYGMALLDLAKTNTNVVALTADLADSVKTSYVKEEIPKRHIECGIAEQQMVSCSGGLSLSGMIPFCSTFGAFMTSRAKDQARVNDINEANVKMVATHCGLSVGEDGPTHQAIDDMGSMLGLFNTMVIEPADPNHCDRIIRHIASHYGNFYVRMGRHKIPVLTDKNGAPFYDQDYVYEYGKCDLLRKGSSITLATSGAVANEALKVVDGMKKGTAELVIVSSPKKFDATLWTSIKKTGRVLVVEDHNTMSGMGAMIARELELTNICPNAFHMLGVEQYQLSGTAPDLYHAVGIDADGIEKAVKKMLAGK</sequence>
<protein>
    <submittedName>
        <fullName evidence="7">Transketolase</fullName>
    </submittedName>
</protein>
<dbReference type="PANTHER" id="PTHR43825:SF1">
    <property type="entry name" value="TRANSKETOLASE-LIKE PYRIMIDINE-BINDING DOMAIN-CONTAINING PROTEIN"/>
    <property type="match status" value="1"/>
</dbReference>
<dbReference type="SMART" id="SM00861">
    <property type="entry name" value="Transket_pyr"/>
    <property type="match status" value="1"/>
</dbReference>
<dbReference type="Gene3D" id="3.40.50.970">
    <property type="match status" value="2"/>
</dbReference>
<dbReference type="FunFam" id="3.40.50.970:FF:000129">
    <property type="entry name" value="Transketolase"/>
    <property type="match status" value="1"/>
</dbReference>
<comment type="cofactor">
    <cofactor evidence="2">
        <name>Mg(2+)</name>
        <dbReference type="ChEBI" id="CHEBI:18420"/>
    </cofactor>
</comment>
<name>A0A2H0TQ88_9BACT</name>
<dbReference type="Pfam" id="PF02780">
    <property type="entry name" value="Transketolase_C"/>
    <property type="match status" value="1"/>
</dbReference>
<dbReference type="NCBIfam" id="NF004556">
    <property type="entry name" value="PRK05899.2-2"/>
    <property type="match status" value="1"/>
</dbReference>
<comment type="caution">
    <text evidence="7">The sequence shown here is derived from an EMBL/GenBank/DDBJ whole genome shotgun (WGS) entry which is preliminary data.</text>
</comment>
<evidence type="ECO:0000256" key="5">
    <source>
        <dbReference type="ARBA" id="ARBA00023052"/>
    </source>
</evidence>
<dbReference type="SUPFAM" id="SSF52518">
    <property type="entry name" value="Thiamin diphosphate-binding fold (THDP-binding)"/>
    <property type="match status" value="2"/>
</dbReference>
<evidence type="ECO:0000256" key="3">
    <source>
        <dbReference type="ARBA" id="ARBA00001964"/>
    </source>
</evidence>
<evidence type="ECO:0000256" key="2">
    <source>
        <dbReference type="ARBA" id="ARBA00001946"/>
    </source>
</evidence>
<evidence type="ECO:0000313" key="7">
    <source>
        <dbReference type="EMBL" id="PIR74330.1"/>
    </source>
</evidence>
<comment type="similarity">
    <text evidence="4">Belongs to the transketolase family.</text>
</comment>
<evidence type="ECO:0000259" key="6">
    <source>
        <dbReference type="SMART" id="SM00861"/>
    </source>
</evidence>
<dbReference type="SUPFAM" id="SSF52922">
    <property type="entry name" value="TK C-terminal domain-like"/>
    <property type="match status" value="1"/>
</dbReference>
<dbReference type="InterPro" id="IPR033248">
    <property type="entry name" value="Transketolase_C"/>
</dbReference>
<comment type="cofactor">
    <cofactor evidence="3">
        <name>thiamine diphosphate</name>
        <dbReference type="ChEBI" id="CHEBI:58937"/>
    </cofactor>
</comment>
<dbReference type="InterPro" id="IPR005475">
    <property type="entry name" value="Transketolase-like_Pyr-bd"/>
</dbReference>
<dbReference type="Pfam" id="PF02779">
    <property type="entry name" value="Transket_pyr"/>
    <property type="match status" value="1"/>
</dbReference>
<evidence type="ECO:0000256" key="1">
    <source>
        <dbReference type="ARBA" id="ARBA00001936"/>
    </source>
</evidence>
<dbReference type="InterPro" id="IPR009014">
    <property type="entry name" value="Transketo_C/PFOR_II"/>
</dbReference>
<dbReference type="Proteomes" id="UP000230154">
    <property type="component" value="Unassembled WGS sequence"/>
</dbReference>
<accession>A0A2H0TQ88</accession>